<reference evidence="1" key="1">
    <citation type="submission" date="2023-04" db="EMBL/GenBank/DDBJ databases">
        <title>Genomic characterization of faba bean (Vicia faba) microsymbionts in Mexican soils.</title>
        <authorList>
            <person name="Rivera Orduna F.N."/>
            <person name="Guevara-Luna J."/>
            <person name="Yan J."/>
            <person name="Arroyo-Herrera I."/>
            <person name="Li Y."/>
            <person name="Vasquez-Murrieta M.S."/>
            <person name="Wang E.T."/>
        </authorList>
    </citation>
    <scope>NUCLEOTIDE SEQUENCE</scope>
    <source>
        <strain evidence="1">CH26</strain>
    </source>
</reference>
<dbReference type="Proteomes" id="UP001268610">
    <property type="component" value="Unassembled WGS sequence"/>
</dbReference>
<name>A0AAJ2LNT9_9HYPH</name>
<dbReference type="EMBL" id="JAVLSF010000417">
    <property type="protein sequence ID" value="MDR9778052.1"/>
    <property type="molecule type" value="Genomic_DNA"/>
</dbReference>
<evidence type="ECO:0000313" key="1">
    <source>
        <dbReference type="EMBL" id="MDR9778052.1"/>
    </source>
</evidence>
<dbReference type="RefSeq" id="WP_310866187.1">
    <property type="nucleotide sequence ID" value="NZ_JAVLSF010000417.1"/>
</dbReference>
<evidence type="ECO:0000313" key="2">
    <source>
        <dbReference type="Proteomes" id="UP001268610"/>
    </source>
</evidence>
<comment type="caution">
    <text evidence="1">The sequence shown here is derived from an EMBL/GenBank/DDBJ whole genome shotgun (WGS) entry which is preliminary data.</text>
</comment>
<sequence>SQLNQNESQLQFWALGEPLIVTQEFAPILKKLADGAILQASDIELTASNVEQLCQLYADSILLIYSIDEDWQDE</sequence>
<dbReference type="AlphaFoldDB" id="A0AAJ2LNT9"/>
<protein>
    <submittedName>
        <fullName evidence="1">Uncharacterized protein</fullName>
    </submittedName>
</protein>
<accession>A0AAJ2LNT9</accession>
<organism evidence="1 2">
    <name type="scientific">Rhizobium hidalgonense</name>
    <dbReference type="NCBI Taxonomy" id="1538159"/>
    <lineage>
        <taxon>Bacteria</taxon>
        <taxon>Pseudomonadati</taxon>
        <taxon>Pseudomonadota</taxon>
        <taxon>Alphaproteobacteria</taxon>
        <taxon>Hyphomicrobiales</taxon>
        <taxon>Rhizobiaceae</taxon>
        <taxon>Rhizobium/Agrobacterium group</taxon>
        <taxon>Rhizobium</taxon>
    </lineage>
</organism>
<proteinExistence type="predicted"/>
<gene>
    <name evidence="1" type="ORF">RJJ65_36570</name>
</gene>
<feature type="non-terminal residue" evidence="1">
    <location>
        <position position="1"/>
    </location>
</feature>